<proteinExistence type="predicted"/>
<reference evidence="1" key="1">
    <citation type="submission" date="2021-01" db="EMBL/GenBank/DDBJ databases">
        <authorList>
            <consortium name="Genoscope - CEA"/>
            <person name="William W."/>
        </authorList>
    </citation>
    <scope>NUCLEOTIDE SEQUENCE</scope>
</reference>
<comment type="caution">
    <text evidence="1">The sequence shown here is derived from an EMBL/GenBank/DDBJ whole genome shotgun (WGS) entry which is preliminary data.</text>
</comment>
<evidence type="ECO:0000313" key="1">
    <source>
        <dbReference type="EMBL" id="CAD8193696.1"/>
    </source>
</evidence>
<organism evidence="1 2">
    <name type="scientific">Paramecium octaurelia</name>
    <dbReference type="NCBI Taxonomy" id="43137"/>
    <lineage>
        <taxon>Eukaryota</taxon>
        <taxon>Sar</taxon>
        <taxon>Alveolata</taxon>
        <taxon>Ciliophora</taxon>
        <taxon>Intramacronucleata</taxon>
        <taxon>Oligohymenophorea</taxon>
        <taxon>Peniculida</taxon>
        <taxon>Parameciidae</taxon>
        <taxon>Paramecium</taxon>
    </lineage>
</organism>
<name>A0A8S1X5I6_PAROT</name>
<evidence type="ECO:0000313" key="2">
    <source>
        <dbReference type="Proteomes" id="UP000683925"/>
    </source>
</evidence>
<accession>A0A8S1X5I6</accession>
<sequence>MNQKYQKFEIVNQQEKIDNESFKCFTINNDSTILIGCTWTVIYIYSLQNNGQMINTQIIQDQDLLINQVYFMKSGKTFITMGQCLSFWTLKQEKEWTKGNVINLQERISFLIFNRDETKMIISFESSLQFWEKEQSTKKRKIHFELELPEKATSMSLSESEKELLIGMQSLILLAKCQNGQKWQISYKVRTSIYSIWKMVVFLDQNMFVSSPSTSQNLIQYEWNHWHSKLIRIKKICLEKNVDISRENSISFQKEGKLLFHKFNKIIRIFSYQNKELQLQQSISFTNCENSFYVSRDCKYLIVRNSRGKGFSTWFR</sequence>
<dbReference type="AlphaFoldDB" id="A0A8S1X5I6"/>
<keyword evidence="2" id="KW-1185">Reference proteome</keyword>
<protein>
    <submittedName>
        <fullName evidence="1">Uncharacterized protein</fullName>
    </submittedName>
</protein>
<dbReference type="OrthoDB" id="309486at2759"/>
<dbReference type="Proteomes" id="UP000683925">
    <property type="component" value="Unassembled WGS sequence"/>
</dbReference>
<gene>
    <name evidence="1" type="ORF">POCTA_138.1.T1050063</name>
</gene>
<dbReference type="EMBL" id="CAJJDP010000105">
    <property type="protein sequence ID" value="CAD8193696.1"/>
    <property type="molecule type" value="Genomic_DNA"/>
</dbReference>